<proteinExistence type="predicted"/>
<feature type="region of interest" description="Disordered" evidence="1">
    <location>
        <begin position="98"/>
        <end position="117"/>
    </location>
</feature>
<keyword evidence="3" id="KW-1185">Reference proteome</keyword>
<evidence type="ECO:0000313" key="2">
    <source>
        <dbReference type="EMBL" id="CAG8970744.1"/>
    </source>
</evidence>
<gene>
    <name evidence="2" type="ORF">HYALB_00001528</name>
</gene>
<sequence length="139" mass="15096">MSKHHLVKNFTSSFSNKAIMAISLLVQVAKSYGAGAAAVAEVACVLIVVEPFLTIAAADGAGDVVKGRVLHLDCWRNVRTALLAGYDRSMLKIGREEVGREGERKKEDGVSPWPFGSTQWENAERNNAIAEDADILLVW</sequence>
<dbReference type="AlphaFoldDB" id="A0A9N9L8V6"/>
<dbReference type="EMBL" id="CAJVRM010000002">
    <property type="protein sequence ID" value="CAG8970744.1"/>
    <property type="molecule type" value="Genomic_DNA"/>
</dbReference>
<organism evidence="2 3">
    <name type="scientific">Hymenoscyphus albidus</name>
    <dbReference type="NCBI Taxonomy" id="595503"/>
    <lineage>
        <taxon>Eukaryota</taxon>
        <taxon>Fungi</taxon>
        <taxon>Dikarya</taxon>
        <taxon>Ascomycota</taxon>
        <taxon>Pezizomycotina</taxon>
        <taxon>Leotiomycetes</taxon>
        <taxon>Helotiales</taxon>
        <taxon>Helotiaceae</taxon>
        <taxon>Hymenoscyphus</taxon>
    </lineage>
</organism>
<evidence type="ECO:0000256" key="1">
    <source>
        <dbReference type="SAM" id="MobiDB-lite"/>
    </source>
</evidence>
<dbReference type="OrthoDB" id="16262at2759"/>
<feature type="compositionally biased region" description="Basic and acidic residues" evidence="1">
    <location>
        <begin position="98"/>
        <end position="109"/>
    </location>
</feature>
<accession>A0A9N9L8V6</accession>
<evidence type="ECO:0000313" key="3">
    <source>
        <dbReference type="Proteomes" id="UP000701801"/>
    </source>
</evidence>
<reference evidence="2" key="1">
    <citation type="submission" date="2021-07" db="EMBL/GenBank/DDBJ databases">
        <authorList>
            <person name="Durling M."/>
        </authorList>
    </citation>
    <scope>NUCLEOTIDE SEQUENCE</scope>
</reference>
<dbReference type="Proteomes" id="UP000701801">
    <property type="component" value="Unassembled WGS sequence"/>
</dbReference>
<name>A0A9N9L8V6_9HELO</name>
<comment type="caution">
    <text evidence="2">The sequence shown here is derived from an EMBL/GenBank/DDBJ whole genome shotgun (WGS) entry which is preliminary data.</text>
</comment>
<protein>
    <submittedName>
        <fullName evidence="2">Uncharacterized protein</fullName>
    </submittedName>
</protein>